<protein>
    <recommendedName>
        <fullName evidence="4">Type IV pilus biogenesis protein PilP</fullName>
    </recommendedName>
</protein>
<dbReference type="RefSeq" id="WP_157968211.1">
    <property type="nucleotide sequence ID" value="NZ_BMJS01000005.1"/>
</dbReference>
<sequence>MNKQANEIREIRKISEVKSAKSVRKVGLIALMIFALQGISFGADSYLENMQQLSEQTDMQSAHNELLEAQLKAQTLQQKLKQLSADKPTTAPPSSIALPQVHKPTHEDANQTLLPQYDYGLKQVYGMGNNLTAVVEYGSNVIPVKQGDTLDGIWEVMAVHETQIVLFNTVSKKKKYLYLTQK</sequence>
<keyword evidence="3" id="KW-1185">Reference proteome</keyword>
<keyword evidence="1" id="KW-0175">Coiled coil</keyword>
<evidence type="ECO:0000313" key="2">
    <source>
        <dbReference type="EMBL" id="GGF92712.1"/>
    </source>
</evidence>
<reference evidence="2" key="1">
    <citation type="journal article" date="2014" name="Int. J. Syst. Evol. Microbiol.">
        <title>Complete genome sequence of Corynebacterium casei LMG S-19264T (=DSM 44701T), isolated from a smear-ripened cheese.</title>
        <authorList>
            <consortium name="US DOE Joint Genome Institute (JGI-PGF)"/>
            <person name="Walter F."/>
            <person name="Albersmeier A."/>
            <person name="Kalinowski J."/>
            <person name="Ruckert C."/>
        </authorList>
    </citation>
    <scope>NUCLEOTIDE SEQUENCE</scope>
    <source>
        <strain evidence="2">CGMCC 1.15758</strain>
    </source>
</reference>
<feature type="coiled-coil region" evidence="1">
    <location>
        <begin position="59"/>
        <end position="86"/>
    </location>
</feature>
<evidence type="ECO:0008006" key="4">
    <source>
        <dbReference type="Google" id="ProtNLM"/>
    </source>
</evidence>
<gene>
    <name evidence="2" type="ORF">GCM10010995_07340</name>
</gene>
<dbReference type="Proteomes" id="UP000636949">
    <property type="component" value="Unassembled WGS sequence"/>
</dbReference>
<evidence type="ECO:0000256" key="1">
    <source>
        <dbReference type="SAM" id="Coils"/>
    </source>
</evidence>
<dbReference type="NCBIfam" id="TIGR03021">
    <property type="entry name" value="pilP_fam"/>
    <property type="match status" value="1"/>
</dbReference>
<reference evidence="2" key="2">
    <citation type="submission" date="2020-09" db="EMBL/GenBank/DDBJ databases">
        <authorList>
            <person name="Sun Q."/>
            <person name="Zhou Y."/>
        </authorList>
    </citation>
    <scope>NUCLEOTIDE SEQUENCE</scope>
    <source>
        <strain evidence="2">CGMCC 1.15758</strain>
    </source>
</reference>
<dbReference type="AlphaFoldDB" id="A0A8J2Z3F3"/>
<accession>A0A8J2Z3F3</accession>
<dbReference type="InterPro" id="IPR022753">
    <property type="entry name" value="T4SS_pilus_biogen_PilP"/>
</dbReference>
<name>A0A8J2Z3F3_9GAMM</name>
<proteinExistence type="predicted"/>
<dbReference type="EMBL" id="BMJS01000005">
    <property type="protein sequence ID" value="GGF92712.1"/>
    <property type="molecule type" value="Genomic_DNA"/>
</dbReference>
<evidence type="ECO:0000313" key="3">
    <source>
        <dbReference type="Proteomes" id="UP000636949"/>
    </source>
</evidence>
<comment type="caution">
    <text evidence="2">The sequence shown here is derived from an EMBL/GenBank/DDBJ whole genome shotgun (WGS) entry which is preliminary data.</text>
</comment>
<organism evidence="2 3">
    <name type="scientific">Cysteiniphilum litorale</name>
    <dbReference type="NCBI Taxonomy" id="2056700"/>
    <lineage>
        <taxon>Bacteria</taxon>
        <taxon>Pseudomonadati</taxon>
        <taxon>Pseudomonadota</taxon>
        <taxon>Gammaproteobacteria</taxon>
        <taxon>Thiotrichales</taxon>
        <taxon>Fastidiosibacteraceae</taxon>
        <taxon>Cysteiniphilum</taxon>
    </lineage>
</organism>